<evidence type="ECO:0000313" key="1">
    <source>
        <dbReference type="EMBL" id="OSY47990.1"/>
    </source>
</evidence>
<sequence>MATLWRTVYAAPISPHAADTGHVYAQFGQPRSDCDMFGFIASVPRPYEGVDHAVQIAVPCHLGRQALRDGVPELGVAEAGGVRQQATVPRLALGEEAQRREERCSPARMSW</sequence>
<dbReference type="Proteomes" id="UP000194225">
    <property type="component" value="Unassembled WGS sequence"/>
</dbReference>
<reference evidence="1 2" key="1">
    <citation type="submission" date="2016-09" db="EMBL/GenBank/DDBJ databases">
        <title>Streptomyces platensis DSM40041, a candidate organism with high potential of specific P450 cytochromes.</title>
        <authorList>
            <person name="Grumaz C."/>
            <person name="Vainshtein Y."/>
            <person name="Kirstahler P."/>
            <person name="Sohn K."/>
        </authorList>
    </citation>
    <scope>NUCLEOTIDE SEQUENCE [LARGE SCALE GENOMIC DNA]</scope>
    <source>
        <strain evidence="1 2">DSM 40041</strain>
    </source>
</reference>
<evidence type="ECO:0000313" key="2">
    <source>
        <dbReference type="Proteomes" id="UP000194225"/>
    </source>
</evidence>
<comment type="caution">
    <text evidence="1">The sequence shown here is derived from an EMBL/GenBank/DDBJ whole genome shotgun (WGS) entry which is preliminary data.</text>
</comment>
<proteinExistence type="predicted"/>
<organism evidence="1 2">
    <name type="scientific">Streptomyces platensis</name>
    <dbReference type="NCBI Taxonomy" id="58346"/>
    <lineage>
        <taxon>Bacteria</taxon>
        <taxon>Bacillati</taxon>
        <taxon>Actinomycetota</taxon>
        <taxon>Actinomycetes</taxon>
        <taxon>Kitasatosporales</taxon>
        <taxon>Streptomycetaceae</taxon>
        <taxon>Streptomyces</taxon>
    </lineage>
</organism>
<dbReference type="RefSeq" id="WP_425588915.1">
    <property type="nucleotide sequence ID" value="NZ_BAABSS010000028.1"/>
</dbReference>
<protein>
    <submittedName>
        <fullName evidence="1">Uncharacterized protein</fullName>
    </submittedName>
</protein>
<keyword evidence="2" id="KW-1185">Reference proteome</keyword>
<name>A0ABX3Y6Q0_STRPT</name>
<gene>
    <name evidence="1" type="ORF">BG653_00624</name>
</gene>
<accession>A0ABX3Y6Q0</accession>
<dbReference type="EMBL" id="MIGA01000002">
    <property type="protein sequence ID" value="OSY47990.1"/>
    <property type="molecule type" value="Genomic_DNA"/>
</dbReference>